<protein>
    <recommendedName>
        <fullName evidence="8">Amino acid transporter transmembrane domain-containing protein</fullName>
    </recommendedName>
</protein>
<evidence type="ECO:0000313" key="9">
    <source>
        <dbReference type="EMBL" id="KAH9312151.1"/>
    </source>
</evidence>
<feature type="transmembrane region" description="Helical" evidence="7">
    <location>
        <begin position="30"/>
        <end position="48"/>
    </location>
</feature>
<evidence type="ECO:0000256" key="5">
    <source>
        <dbReference type="ARBA" id="ARBA00022989"/>
    </source>
</evidence>
<feature type="transmembrane region" description="Helical" evidence="7">
    <location>
        <begin position="350"/>
        <end position="370"/>
    </location>
</feature>
<feature type="non-terminal residue" evidence="9">
    <location>
        <position position="435"/>
    </location>
</feature>
<evidence type="ECO:0000256" key="6">
    <source>
        <dbReference type="ARBA" id="ARBA00023136"/>
    </source>
</evidence>
<feature type="transmembrane region" description="Helical" evidence="7">
    <location>
        <begin position="129"/>
        <end position="148"/>
    </location>
</feature>
<evidence type="ECO:0000256" key="4">
    <source>
        <dbReference type="ARBA" id="ARBA00022970"/>
    </source>
</evidence>
<dbReference type="OMA" id="WVVGPAC"/>
<keyword evidence="3 7" id="KW-0812">Transmembrane</keyword>
<keyword evidence="6 7" id="KW-0472">Membrane</keyword>
<keyword evidence="10" id="KW-1185">Reference proteome</keyword>
<keyword evidence="2" id="KW-0813">Transport</keyword>
<accession>A0AA38FX42</accession>
<feature type="transmembrane region" description="Helical" evidence="7">
    <location>
        <begin position="286"/>
        <end position="307"/>
    </location>
</feature>
<feature type="transmembrane region" description="Helical" evidence="7">
    <location>
        <begin position="88"/>
        <end position="109"/>
    </location>
</feature>
<organism evidence="9 10">
    <name type="scientific">Taxus chinensis</name>
    <name type="common">Chinese yew</name>
    <name type="synonym">Taxus wallichiana var. chinensis</name>
    <dbReference type="NCBI Taxonomy" id="29808"/>
    <lineage>
        <taxon>Eukaryota</taxon>
        <taxon>Viridiplantae</taxon>
        <taxon>Streptophyta</taxon>
        <taxon>Embryophyta</taxon>
        <taxon>Tracheophyta</taxon>
        <taxon>Spermatophyta</taxon>
        <taxon>Pinopsida</taxon>
        <taxon>Pinidae</taxon>
        <taxon>Conifers II</taxon>
        <taxon>Cupressales</taxon>
        <taxon>Taxaceae</taxon>
        <taxon>Taxus</taxon>
    </lineage>
</organism>
<dbReference type="GO" id="GO:0016020">
    <property type="term" value="C:membrane"/>
    <property type="evidence" value="ECO:0007669"/>
    <property type="project" value="UniProtKB-SubCell"/>
</dbReference>
<feature type="transmembrane region" description="Helical" evidence="7">
    <location>
        <begin position="245"/>
        <end position="266"/>
    </location>
</feature>
<evidence type="ECO:0000313" key="10">
    <source>
        <dbReference type="Proteomes" id="UP000824469"/>
    </source>
</evidence>
<dbReference type="Proteomes" id="UP000824469">
    <property type="component" value="Unassembled WGS sequence"/>
</dbReference>
<keyword evidence="4" id="KW-0029">Amino-acid transport</keyword>
<dbReference type="PANTHER" id="PTHR48017">
    <property type="entry name" value="OS05G0424000 PROTEIN-RELATED"/>
    <property type="match status" value="1"/>
</dbReference>
<dbReference type="InterPro" id="IPR013057">
    <property type="entry name" value="AA_transpt_TM"/>
</dbReference>
<comment type="caution">
    <text evidence="9">The sequence shown here is derived from an EMBL/GenBank/DDBJ whole genome shotgun (WGS) entry which is preliminary data.</text>
</comment>
<feature type="transmembrane region" description="Helical" evidence="7">
    <location>
        <begin position="408"/>
        <end position="429"/>
    </location>
</feature>
<dbReference type="Pfam" id="PF01490">
    <property type="entry name" value="Aa_trans"/>
    <property type="match status" value="1"/>
</dbReference>
<reference evidence="9 10" key="1">
    <citation type="journal article" date="2021" name="Nat. Plants">
        <title>The Taxus genome provides insights into paclitaxel biosynthesis.</title>
        <authorList>
            <person name="Xiong X."/>
            <person name="Gou J."/>
            <person name="Liao Q."/>
            <person name="Li Y."/>
            <person name="Zhou Q."/>
            <person name="Bi G."/>
            <person name="Li C."/>
            <person name="Du R."/>
            <person name="Wang X."/>
            <person name="Sun T."/>
            <person name="Guo L."/>
            <person name="Liang H."/>
            <person name="Lu P."/>
            <person name="Wu Y."/>
            <person name="Zhang Z."/>
            <person name="Ro D.K."/>
            <person name="Shang Y."/>
            <person name="Huang S."/>
            <person name="Yan J."/>
        </authorList>
    </citation>
    <scope>NUCLEOTIDE SEQUENCE [LARGE SCALE GENOMIC DNA]</scope>
    <source>
        <strain evidence="9">Ta-2019</strain>
    </source>
</reference>
<dbReference type="GO" id="GO:0006865">
    <property type="term" value="P:amino acid transport"/>
    <property type="evidence" value="ECO:0007669"/>
    <property type="project" value="UniProtKB-KW"/>
</dbReference>
<feature type="transmembrane region" description="Helical" evidence="7">
    <location>
        <begin position="6"/>
        <end position="23"/>
    </location>
</feature>
<name>A0AA38FX42_TAXCH</name>
<evidence type="ECO:0000256" key="1">
    <source>
        <dbReference type="ARBA" id="ARBA00004370"/>
    </source>
</evidence>
<keyword evidence="5 7" id="KW-1133">Transmembrane helix</keyword>
<gene>
    <name evidence="9" type="ORF">KI387_027186</name>
</gene>
<proteinExistence type="predicted"/>
<feature type="domain" description="Amino acid transporter transmembrane" evidence="8">
    <location>
        <begin position="1"/>
        <end position="432"/>
    </location>
</feature>
<evidence type="ECO:0000256" key="3">
    <source>
        <dbReference type="ARBA" id="ARBA00022692"/>
    </source>
</evidence>
<evidence type="ECO:0000256" key="7">
    <source>
        <dbReference type="SAM" id="Phobius"/>
    </source>
</evidence>
<sequence length="435" mass="48178">TLWTASAHIITAVIGAGVLSLAWSVAQLGWVAGPAVMIVFALITYYSSSLLADCYKFPDPVTGPNRNYTYSDAVKVNLGDRKARLCALVQYVCMYGIGIAYTITASISIKAIRQSDCYHKNGHDYPCHFSDYNFMIVFGMAQIILSQIPNFHKVWGLSIIAAVMSISYATIGLGLSIAKVVENGKFYGNIGGITTSTRISTSQKVWQVLQAVGDIAFAYPYSVIVIEIENTLKSQPPENQTMKKASLFSVAMTTFFYMLCGFFGYAAFGENAPGNLLTGFGFYEPYWLIDFANACIVLHLVGAYQVFCQPLFAFVENWFFNKWPNNRIVNYEYGLPISLFGLENVKLFRLFWRTAFVASTTGFAILFPFFNEVLGLLGAASFWPLAVYFPVGMYTVQNKLQYWTIKWVLLQAFSSICLLVSVASAVGSIEGLVKG</sequence>
<evidence type="ECO:0000259" key="8">
    <source>
        <dbReference type="Pfam" id="PF01490"/>
    </source>
</evidence>
<comment type="subcellular location">
    <subcellularLocation>
        <location evidence="1">Membrane</location>
    </subcellularLocation>
</comment>
<dbReference type="EMBL" id="JAHRHJ020000006">
    <property type="protein sequence ID" value="KAH9312151.1"/>
    <property type="molecule type" value="Genomic_DNA"/>
</dbReference>
<evidence type="ECO:0000256" key="2">
    <source>
        <dbReference type="ARBA" id="ARBA00022448"/>
    </source>
</evidence>
<dbReference type="AlphaFoldDB" id="A0AA38FX42"/>
<feature type="transmembrane region" description="Helical" evidence="7">
    <location>
        <begin position="154"/>
        <end position="178"/>
    </location>
</feature>
<feature type="transmembrane region" description="Helical" evidence="7">
    <location>
        <begin position="376"/>
        <end position="396"/>
    </location>
</feature>